<sequence>MDIRVLVNNNATNTHTSPTALRFTGLAAYNAPHTRRNARGPNSPRACKWGNFRIAWATSKTIRQMQGAMSGPLSPRRNRVGRKPVIKTPKKNTLIEFLNADPINRRLPWADLRYYIPGYEVYGEHAITTALRSLC</sequence>
<protein>
    <submittedName>
        <fullName evidence="1">Uncharacterized protein</fullName>
    </submittedName>
</protein>
<name>A0A4Q4SZ28_9PEZI</name>
<dbReference type="AlphaFoldDB" id="A0A4Q4SZ28"/>
<dbReference type="EMBL" id="QJNU01000567">
    <property type="protein sequence ID" value="RYO94511.1"/>
    <property type="molecule type" value="Genomic_DNA"/>
</dbReference>
<dbReference type="Proteomes" id="UP000293360">
    <property type="component" value="Unassembled WGS sequence"/>
</dbReference>
<reference evidence="1 2" key="1">
    <citation type="submission" date="2018-06" db="EMBL/GenBank/DDBJ databases">
        <title>Complete Genomes of Monosporascus.</title>
        <authorList>
            <person name="Robinson A.J."/>
            <person name="Natvig D.O."/>
        </authorList>
    </citation>
    <scope>NUCLEOTIDE SEQUENCE [LARGE SCALE GENOMIC DNA]</scope>
    <source>
        <strain evidence="1 2">CBS 110550</strain>
    </source>
</reference>
<evidence type="ECO:0000313" key="2">
    <source>
        <dbReference type="Proteomes" id="UP000293360"/>
    </source>
</evidence>
<accession>A0A4Q4SZ28</accession>
<keyword evidence="2" id="KW-1185">Reference proteome</keyword>
<dbReference type="OrthoDB" id="4843223at2759"/>
<comment type="caution">
    <text evidence="1">The sequence shown here is derived from an EMBL/GenBank/DDBJ whole genome shotgun (WGS) entry which is preliminary data.</text>
</comment>
<gene>
    <name evidence="1" type="ORF">DL764_007830</name>
</gene>
<organism evidence="1 2">
    <name type="scientific">Monosporascus ibericus</name>
    <dbReference type="NCBI Taxonomy" id="155417"/>
    <lineage>
        <taxon>Eukaryota</taxon>
        <taxon>Fungi</taxon>
        <taxon>Dikarya</taxon>
        <taxon>Ascomycota</taxon>
        <taxon>Pezizomycotina</taxon>
        <taxon>Sordariomycetes</taxon>
        <taxon>Xylariomycetidae</taxon>
        <taxon>Xylariales</taxon>
        <taxon>Xylariales incertae sedis</taxon>
        <taxon>Monosporascus</taxon>
    </lineage>
</organism>
<proteinExistence type="predicted"/>
<evidence type="ECO:0000313" key="1">
    <source>
        <dbReference type="EMBL" id="RYO94511.1"/>
    </source>
</evidence>